<evidence type="ECO:0000256" key="3">
    <source>
        <dbReference type="ARBA" id="ARBA00023125"/>
    </source>
</evidence>
<proteinExistence type="inferred from homology"/>
<comment type="caution">
    <text evidence="6">The sequence shown here is derived from an EMBL/GenBank/DDBJ whole genome shotgun (WGS) entry which is preliminary data.</text>
</comment>
<sequence length="137" mass="15568">MERLRTQETLMARHKSPGPTDREMAILSVLWERGPSTVREIHETIKTDSETGYTTTLKLMQIMADKGLLSRKDAGRQHVYRPAVSQEKTQNQVVGDVLEKVFAGSAEKLVMRALSARKVSPEELKRIREMLDEMEGT</sequence>
<comment type="similarity">
    <text evidence="1">Belongs to the BlaI transcriptional regulatory family.</text>
</comment>
<dbReference type="GO" id="GO:0003677">
    <property type="term" value="F:DNA binding"/>
    <property type="evidence" value="ECO:0007669"/>
    <property type="project" value="UniProtKB-KW"/>
</dbReference>
<evidence type="ECO:0000256" key="5">
    <source>
        <dbReference type="SAM" id="MobiDB-lite"/>
    </source>
</evidence>
<dbReference type="GO" id="GO:0045892">
    <property type="term" value="P:negative regulation of DNA-templated transcription"/>
    <property type="evidence" value="ECO:0007669"/>
    <property type="project" value="InterPro"/>
</dbReference>
<dbReference type="PIRSF" id="PIRSF019455">
    <property type="entry name" value="CopR_AtkY"/>
    <property type="match status" value="1"/>
</dbReference>
<dbReference type="Gene3D" id="1.10.4040.10">
    <property type="entry name" value="Penicillinase repressor domain"/>
    <property type="match status" value="1"/>
</dbReference>
<dbReference type="AlphaFoldDB" id="A0AAW6TQZ1"/>
<evidence type="ECO:0000313" key="7">
    <source>
        <dbReference type="Proteomes" id="UP001431776"/>
    </source>
</evidence>
<evidence type="ECO:0000256" key="4">
    <source>
        <dbReference type="ARBA" id="ARBA00023163"/>
    </source>
</evidence>
<dbReference type="InterPro" id="IPR036390">
    <property type="entry name" value="WH_DNA-bd_sf"/>
</dbReference>
<evidence type="ECO:0000256" key="2">
    <source>
        <dbReference type="ARBA" id="ARBA00023015"/>
    </source>
</evidence>
<evidence type="ECO:0000256" key="1">
    <source>
        <dbReference type="ARBA" id="ARBA00011046"/>
    </source>
</evidence>
<dbReference type="RefSeq" id="WP_349243386.1">
    <property type="nucleotide sequence ID" value="NZ_JASCXX010000002.1"/>
</dbReference>
<dbReference type="Pfam" id="PF03965">
    <property type="entry name" value="Penicillinase_R"/>
    <property type="match status" value="1"/>
</dbReference>
<keyword evidence="4" id="KW-0804">Transcription</keyword>
<evidence type="ECO:0000313" key="6">
    <source>
        <dbReference type="EMBL" id="MDI6447975.1"/>
    </source>
</evidence>
<feature type="region of interest" description="Disordered" evidence="5">
    <location>
        <begin position="1"/>
        <end position="20"/>
    </location>
</feature>
<dbReference type="Proteomes" id="UP001431776">
    <property type="component" value="Unassembled WGS sequence"/>
</dbReference>
<dbReference type="SUPFAM" id="SSF46785">
    <property type="entry name" value="Winged helix' DNA-binding domain"/>
    <property type="match status" value="1"/>
</dbReference>
<protein>
    <submittedName>
        <fullName evidence="6">BlaI/MecI/CopY family transcriptional regulator</fullName>
    </submittedName>
</protein>
<gene>
    <name evidence="6" type="ORF">QJ522_02870</name>
</gene>
<keyword evidence="3" id="KW-0238">DNA-binding</keyword>
<reference evidence="6" key="1">
    <citation type="submission" date="2023-05" db="EMBL/GenBank/DDBJ databases">
        <title>Anaerotaeda fermentans gen. nov., sp. nov., a novel anaerobic planctomycete of the new family within the order Sedimentisphaerales isolated from Taman Peninsula, Russia.</title>
        <authorList>
            <person name="Khomyakova M.A."/>
            <person name="Merkel A.Y."/>
            <person name="Slobodkin A.I."/>
        </authorList>
    </citation>
    <scope>NUCLEOTIDE SEQUENCE</scope>
    <source>
        <strain evidence="6">M17dextr</strain>
    </source>
</reference>
<dbReference type="InterPro" id="IPR036388">
    <property type="entry name" value="WH-like_DNA-bd_sf"/>
</dbReference>
<dbReference type="Gene3D" id="1.10.10.10">
    <property type="entry name" value="Winged helix-like DNA-binding domain superfamily/Winged helix DNA-binding domain"/>
    <property type="match status" value="1"/>
</dbReference>
<dbReference type="InterPro" id="IPR005650">
    <property type="entry name" value="BlaI_family"/>
</dbReference>
<dbReference type="EMBL" id="JASCXX010000002">
    <property type="protein sequence ID" value="MDI6447975.1"/>
    <property type="molecule type" value="Genomic_DNA"/>
</dbReference>
<name>A0AAW6TQZ1_9BACT</name>
<keyword evidence="2" id="KW-0805">Transcription regulation</keyword>
<accession>A0AAW6TQZ1</accession>
<keyword evidence="7" id="KW-1185">Reference proteome</keyword>
<organism evidence="6 7">
    <name type="scientific">Anaerobaca lacustris</name>
    <dbReference type="NCBI Taxonomy" id="3044600"/>
    <lineage>
        <taxon>Bacteria</taxon>
        <taxon>Pseudomonadati</taxon>
        <taxon>Planctomycetota</taxon>
        <taxon>Phycisphaerae</taxon>
        <taxon>Sedimentisphaerales</taxon>
        <taxon>Anaerobacaceae</taxon>
        <taxon>Anaerobaca</taxon>
    </lineage>
</organism>